<protein>
    <submittedName>
        <fullName evidence="4">Class I SAM-dependent methyltransferase</fullName>
    </submittedName>
</protein>
<evidence type="ECO:0000256" key="2">
    <source>
        <dbReference type="ARBA" id="ARBA00022679"/>
    </source>
</evidence>
<evidence type="ECO:0000259" key="3">
    <source>
        <dbReference type="Pfam" id="PF13649"/>
    </source>
</evidence>
<proteinExistence type="predicted"/>
<sequence length="251" mass="28115">MTDITLDTLVALWDRQQSAYIASREARFDALMDILALQFEGDFSLLELGCGPASLTRRLLQRFPSVHVTAVDFDPVMLAIARETLLPFGDRVRILSADLALPSWQDKIVGLRPQAIVSSTALHWLMPDRQHALHCEIQSLLADNGVFLNADHQRFNPAEVNKKALSERHDALTQQQAWDNGVVDWDAWFTLAKEIPEIAQLIPAREAVFSGRPVPPPTSLTFQLASLSQAGFQETGTLWQLMDDYLIAGWK</sequence>
<reference evidence="4 5" key="1">
    <citation type="submission" date="2021-04" db="EMBL/GenBank/DDBJ databases">
        <authorList>
            <person name="Seiffert S.N."/>
        </authorList>
    </citation>
    <scope>NUCLEOTIDE SEQUENCE [LARGE SCALE GENOMIC DNA]</scope>
    <source>
        <strain evidence="4 5">1</strain>
    </source>
</reference>
<keyword evidence="2" id="KW-0808">Transferase</keyword>
<gene>
    <name evidence="4" type="ORF">KC222_02350</name>
</gene>
<dbReference type="CDD" id="cd02440">
    <property type="entry name" value="AdoMet_MTases"/>
    <property type="match status" value="1"/>
</dbReference>
<evidence type="ECO:0000313" key="5">
    <source>
        <dbReference type="Proteomes" id="UP000686327"/>
    </source>
</evidence>
<dbReference type="RefSeq" id="WP_216374473.1">
    <property type="nucleotide sequence ID" value="NZ_JAGRYT010000022.1"/>
</dbReference>
<name>A0ABS6DCC6_9ENTR</name>
<evidence type="ECO:0000256" key="1">
    <source>
        <dbReference type="ARBA" id="ARBA00022603"/>
    </source>
</evidence>
<keyword evidence="5" id="KW-1185">Reference proteome</keyword>
<dbReference type="Pfam" id="PF13649">
    <property type="entry name" value="Methyltransf_25"/>
    <property type="match status" value="1"/>
</dbReference>
<accession>A0ABS6DCC6</accession>
<dbReference type="Proteomes" id="UP000686327">
    <property type="component" value="Unassembled WGS sequence"/>
</dbReference>
<dbReference type="GO" id="GO:0032259">
    <property type="term" value="P:methylation"/>
    <property type="evidence" value="ECO:0007669"/>
    <property type="project" value="UniProtKB-KW"/>
</dbReference>
<organism evidence="4 5">
    <name type="scientific">Cedecea davisae</name>
    <dbReference type="NCBI Taxonomy" id="158484"/>
    <lineage>
        <taxon>Bacteria</taxon>
        <taxon>Pseudomonadati</taxon>
        <taxon>Pseudomonadota</taxon>
        <taxon>Gammaproteobacteria</taxon>
        <taxon>Enterobacterales</taxon>
        <taxon>Enterobacteriaceae</taxon>
        <taxon>Cedecea</taxon>
    </lineage>
</organism>
<comment type="caution">
    <text evidence="4">The sequence shown here is derived from an EMBL/GenBank/DDBJ whole genome shotgun (WGS) entry which is preliminary data.</text>
</comment>
<feature type="domain" description="Methyltransferase" evidence="3">
    <location>
        <begin position="46"/>
        <end position="145"/>
    </location>
</feature>
<dbReference type="GO" id="GO:0008168">
    <property type="term" value="F:methyltransferase activity"/>
    <property type="evidence" value="ECO:0007669"/>
    <property type="project" value="UniProtKB-KW"/>
</dbReference>
<evidence type="ECO:0000313" key="4">
    <source>
        <dbReference type="EMBL" id="MBU4680854.1"/>
    </source>
</evidence>
<keyword evidence="1 4" id="KW-0489">Methyltransferase</keyword>
<dbReference type="EMBL" id="JAGRYU010000004">
    <property type="protein sequence ID" value="MBU4680854.1"/>
    <property type="molecule type" value="Genomic_DNA"/>
</dbReference>
<reference evidence="5" key="2">
    <citation type="submission" date="2023-07" db="EMBL/GenBank/DDBJ databases">
        <title>Cedecea davisae an AmpC producer and its therapeutic implications.</title>
        <authorList>
            <person name="Notter J."/>
        </authorList>
    </citation>
    <scope>NUCLEOTIDE SEQUENCE [LARGE SCALE GENOMIC DNA]</scope>
    <source>
        <strain evidence="5">1</strain>
    </source>
</reference>
<dbReference type="PANTHER" id="PTHR43861">
    <property type="entry name" value="TRANS-ACONITATE 2-METHYLTRANSFERASE-RELATED"/>
    <property type="match status" value="1"/>
</dbReference>
<dbReference type="InterPro" id="IPR041698">
    <property type="entry name" value="Methyltransf_25"/>
</dbReference>
<dbReference type="PANTHER" id="PTHR43861:SF1">
    <property type="entry name" value="TRANS-ACONITATE 2-METHYLTRANSFERASE"/>
    <property type="match status" value="1"/>
</dbReference>